<protein>
    <submittedName>
        <fullName evidence="1">Uncharacterized protein</fullName>
    </submittedName>
</protein>
<gene>
    <name evidence="1" type="ORF">Q7C36_007466</name>
</gene>
<organism evidence="1 2">
    <name type="scientific">Tachysurus vachellii</name>
    <name type="common">Darkbarbel catfish</name>
    <name type="synonym">Pelteobagrus vachellii</name>
    <dbReference type="NCBI Taxonomy" id="175792"/>
    <lineage>
        <taxon>Eukaryota</taxon>
        <taxon>Metazoa</taxon>
        <taxon>Chordata</taxon>
        <taxon>Craniata</taxon>
        <taxon>Vertebrata</taxon>
        <taxon>Euteleostomi</taxon>
        <taxon>Actinopterygii</taxon>
        <taxon>Neopterygii</taxon>
        <taxon>Teleostei</taxon>
        <taxon>Ostariophysi</taxon>
        <taxon>Siluriformes</taxon>
        <taxon>Bagridae</taxon>
        <taxon>Tachysurus</taxon>
    </lineage>
</organism>
<reference evidence="1" key="1">
    <citation type="submission" date="2023-08" db="EMBL/GenBank/DDBJ databases">
        <title>Pelteobagrus vachellii genome.</title>
        <authorList>
            <person name="Liu H."/>
        </authorList>
    </citation>
    <scope>NUCLEOTIDE SEQUENCE</scope>
    <source>
        <strain evidence="1">PRFRI_2022a</strain>
        <tissue evidence="1">Muscle</tissue>
    </source>
</reference>
<accession>A0AA88NA74</accession>
<sequence length="64" mass="6994">MLMAVNHFTSRHAYDLSVLMVQGEFRVNRDIRLYKLLCGASLWAPRGGGGEGGGGGMLRAVIRM</sequence>
<dbReference type="Proteomes" id="UP001187315">
    <property type="component" value="Unassembled WGS sequence"/>
</dbReference>
<dbReference type="AlphaFoldDB" id="A0AA88NA74"/>
<evidence type="ECO:0000313" key="1">
    <source>
        <dbReference type="EMBL" id="KAK2852265.1"/>
    </source>
</evidence>
<evidence type="ECO:0000313" key="2">
    <source>
        <dbReference type="Proteomes" id="UP001187315"/>
    </source>
</evidence>
<name>A0AA88NA74_TACVA</name>
<dbReference type="EMBL" id="JAVHJS010000007">
    <property type="protein sequence ID" value="KAK2852265.1"/>
    <property type="molecule type" value="Genomic_DNA"/>
</dbReference>
<keyword evidence="2" id="KW-1185">Reference proteome</keyword>
<proteinExistence type="predicted"/>
<comment type="caution">
    <text evidence="1">The sequence shown here is derived from an EMBL/GenBank/DDBJ whole genome shotgun (WGS) entry which is preliminary data.</text>
</comment>